<proteinExistence type="predicted"/>
<evidence type="ECO:0000313" key="2">
    <source>
        <dbReference type="EMBL" id="GFH11099.1"/>
    </source>
</evidence>
<dbReference type="Proteomes" id="UP000485058">
    <property type="component" value="Unassembled WGS sequence"/>
</dbReference>
<sequence>MQAIGSLQPHRTRDRVERKEQKAQRDCGAPRTQNKINMAQLRGQSRARSQEVQPLEAVRRHSQEQPGAVRSCSDERQ</sequence>
<evidence type="ECO:0000256" key="1">
    <source>
        <dbReference type="SAM" id="MobiDB-lite"/>
    </source>
</evidence>
<name>A0A699YX40_HAELA</name>
<organism evidence="2 3">
    <name type="scientific">Haematococcus lacustris</name>
    <name type="common">Green alga</name>
    <name type="synonym">Haematococcus pluvialis</name>
    <dbReference type="NCBI Taxonomy" id="44745"/>
    <lineage>
        <taxon>Eukaryota</taxon>
        <taxon>Viridiplantae</taxon>
        <taxon>Chlorophyta</taxon>
        <taxon>core chlorophytes</taxon>
        <taxon>Chlorophyceae</taxon>
        <taxon>CS clade</taxon>
        <taxon>Chlamydomonadales</taxon>
        <taxon>Haematococcaceae</taxon>
        <taxon>Haematococcus</taxon>
    </lineage>
</organism>
<feature type="compositionally biased region" description="Basic and acidic residues" evidence="1">
    <location>
        <begin position="14"/>
        <end position="25"/>
    </location>
</feature>
<protein>
    <submittedName>
        <fullName evidence="2">Uncharacterized protein</fullName>
    </submittedName>
</protein>
<dbReference type="EMBL" id="BLLF01000374">
    <property type="protein sequence ID" value="GFH11099.1"/>
    <property type="molecule type" value="Genomic_DNA"/>
</dbReference>
<gene>
    <name evidence="2" type="ORF">HaLaN_06538</name>
</gene>
<reference evidence="2 3" key="1">
    <citation type="submission" date="2020-02" db="EMBL/GenBank/DDBJ databases">
        <title>Draft genome sequence of Haematococcus lacustris strain NIES-144.</title>
        <authorList>
            <person name="Morimoto D."/>
            <person name="Nakagawa S."/>
            <person name="Yoshida T."/>
            <person name="Sawayama S."/>
        </authorList>
    </citation>
    <scope>NUCLEOTIDE SEQUENCE [LARGE SCALE GENOMIC DNA]</scope>
    <source>
        <strain evidence="2 3">NIES-144</strain>
    </source>
</reference>
<feature type="region of interest" description="Disordered" evidence="1">
    <location>
        <begin position="1"/>
        <end position="77"/>
    </location>
</feature>
<dbReference type="AlphaFoldDB" id="A0A699YX40"/>
<comment type="caution">
    <text evidence="2">The sequence shown here is derived from an EMBL/GenBank/DDBJ whole genome shotgun (WGS) entry which is preliminary data.</text>
</comment>
<accession>A0A699YX40</accession>
<keyword evidence="3" id="KW-1185">Reference proteome</keyword>
<feature type="compositionally biased region" description="Polar residues" evidence="1">
    <location>
        <begin position="31"/>
        <end position="52"/>
    </location>
</feature>
<evidence type="ECO:0000313" key="3">
    <source>
        <dbReference type="Proteomes" id="UP000485058"/>
    </source>
</evidence>